<evidence type="ECO:0000256" key="2">
    <source>
        <dbReference type="ARBA" id="ARBA00022723"/>
    </source>
</evidence>
<name>A0AAJ7SJF9_9ACAR</name>
<keyword evidence="10" id="KW-1185">Reference proteome</keyword>
<dbReference type="GO" id="GO:0005634">
    <property type="term" value="C:nucleus"/>
    <property type="evidence" value="ECO:0007669"/>
    <property type="project" value="UniProtKB-SubCell"/>
</dbReference>
<comment type="subcellular location">
    <subcellularLocation>
        <location evidence="1">Nucleus</location>
    </subcellularLocation>
</comment>
<dbReference type="PANTHER" id="PTHR24406">
    <property type="entry name" value="TRANSCRIPTIONAL REPRESSOR CTCFL-RELATED"/>
    <property type="match status" value="1"/>
</dbReference>
<keyword evidence="6" id="KW-0539">Nucleus</keyword>
<keyword evidence="2" id="KW-0479">Metal-binding</keyword>
<gene>
    <name evidence="11" type="primary">LOC114828575</name>
</gene>
<dbReference type="Proteomes" id="UP000694867">
    <property type="component" value="Unplaced"/>
</dbReference>
<feature type="region of interest" description="Disordered" evidence="8">
    <location>
        <begin position="262"/>
        <end position="294"/>
    </location>
</feature>
<sequence>MKVLQESSRDLRVQVFSRPDNVLFPFIQDVHWVTEDPRKVHGPSPTIECAGLFKRCSLCIQHALCRSLPSALRQKYLQHDHPYVNPQSEREAPLISRVALDLMQRNYEDAFTNMISHAKEKTNPFRIATGTGDCHRDPVKQRSSRILIEEMENTLSSPFAEFDEVEVHTSPNGLGSQLPDSPDAMENPSQGGSSFPVKIRRGAEAPTADSLIERDSSRARPLLGGATGPNPHEEQISNRLRREGAQTHVSDYKSHLLQKTGVTTSRQDPGASNLKACRAPWPRGTYPSSLGSGETLTSARATERNDFARPGSCRIGGSASELTSQSHLSDATHLYVSAKRQFSNAASNTGGERGLTRTINAPSPFHWKTPYVGPTENLPPSNQVRPMQPFEVPPRFDQLNPRVNFPGPCSNTFGISSGVGLPPRIPNSEFYSDPPGANRISARCPVCGITFRTFGVVKGKFSRVTHVNPQGRLRDHMALHRADGLDCVFPSCRGIVFDHRDELIAHMDAHRQALIFAGVERWENQSSSSVSLPRFLRKKPNLTCEICLIDFNWRTTLSGMPSHTERYIKHCERHLVKMGENDYCPWQCALRSCEKKFTSQHALEEHMWMVHAASCHCSTCDWIVWGETDEVNLHRTHCTCTAQLLADGDSKPFGMRLATRHAATAASAPGQSCNEYAESAAKNSSAVPFARIALAEAKPRLKWLRNKTSKSAGEPASSKFDTASSANHLMRFTYYCDFCGAPFRSHHLKQYQRHVQSHLPDKQLSCVISDCDRRFDSLEELHSHVKTKLSTCRYCGAVLFLNYKKHILTCRPLHEIKKQRLLKEEFAKIKYEPLRQEDLHWSHRKLCRSNPSPERGSEIPESESQECFLRNLNLIKGDSETITEKTRKHEMLRSQIHVANGKGRRACTEKTSCVKCGRIFRNGLNLREHMRGYHNARDF</sequence>
<keyword evidence="5" id="KW-0862">Zinc</keyword>
<dbReference type="GeneID" id="114828575"/>
<keyword evidence="3" id="KW-0677">Repeat</keyword>
<dbReference type="InterPro" id="IPR013087">
    <property type="entry name" value="Znf_C2H2_type"/>
</dbReference>
<dbReference type="RefSeq" id="XP_028969022.1">
    <property type="nucleotide sequence ID" value="XM_029113189.1"/>
</dbReference>
<protein>
    <submittedName>
        <fullName evidence="11">Uncharacterized protein LOC114828575</fullName>
    </submittedName>
</protein>
<feature type="domain" description="C2H2-type" evidence="9">
    <location>
        <begin position="911"/>
        <end position="939"/>
    </location>
</feature>
<evidence type="ECO:0000256" key="1">
    <source>
        <dbReference type="ARBA" id="ARBA00004123"/>
    </source>
</evidence>
<evidence type="ECO:0000256" key="7">
    <source>
        <dbReference type="PROSITE-ProRule" id="PRU00042"/>
    </source>
</evidence>
<dbReference type="Gene3D" id="3.30.160.60">
    <property type="entry name" value="Classic Zinc Finger"/>
    <property type="match status" value="1"/>
</dbReference>
<feature type="compositionally biased region" description="Polar residues" evidence="8">
    <location>
        <begin position="169"/>
        <end position="179"/>
    </location>
</feature>
<dbReference type="PROSITE" id="PS50157">
    <property type="entry name" value="ZINC_FINGER_C2H2_2"/>
    <property type="match status" value="2"/>
</dbReference>
<dbReference type="KEGG" id="goe:114828575"/>
<dbReference type="SMART" id="SM00355">
    <property type="entry name" value="ZnF_C2H2"/>
    <property type="match status" value="5"/>
</dbReference>
<proteinExistence type="predicted"/>
<evidence type="ECO:0000256" key="4">
    <source>
        <dbReference type="ARBA" id="ARBA00022771"/>
    </source>
</evidence>
<evidence type="ECO:0000256" key="6">
    <source>
        <dbReference type="ARBA" id="ARBA00023242"/>
    </source>
</evidence>
<evidence type="ECO:0000259" key="9">
    <source>
        <dbReference type="PROSITE" id="PS50157"/>
    </source>
</evidence>
<reference evidence="11" key="1">
    <citation type="submission" date="2025-08" db="UniProtKB">
        <authorList>
            <consortium name="RefSeq"/>
        </authorList>
    </citation>
    <scope>IDENTIFICATION</scope>
</reference>
<organism evidence="10 11">
    <name type="scientific">Galendromus occidentalis</name>
    <name type="common">western predatory mite</name>
    <dbReference type="NCBI Taxonomy" id="34638"/>
    <lineage>
        <taxon>Eukaryota</taxon>
        <taxon>Metazoa</taxon>
        <taxon>Ecdysozoa</taxon>
        <taxon>Arthropoda</taxon>
        <taxon>Chelicerata</taxon>
        <taxon>Arachnida</taxon>
        <taxon>Acari</taxon>
        <taxon>Parasitiformes</taxon>
        <taxon>Mesostigmata</taxon>
        <taxon>Gamasina</taxon>
        <taxon>Phytoseioidea</taxon>
        <taxon>Phytoseiidae</taxon>
        <taxon>Typhlodrominae</taxon>
        <taxon>Galendromus</taxon>
    </lineage>
</organism>
<dbReference type="GO" id="GO:0008270">
    <property type="term" value="F:zinc ion binding"/>
    <property type="evidence" value="ECO:0007669"/>
    <property type="project" value="UniProtKB-KW"/>
</dbReference>
<feature type="region of interest" description="Disordered" evidence="8">
    <location>
        <begin position="167"/>
        <end position="236"/>
    </location>
</feature>
<evidence type="ECO:0000256" key="3">
    <source>
        <dbReference type="ARBA" id="ARBA00022737"/>
    </source>
</evidence>
<dbReference type="PROSITE" id="PS00028">
    <property type="entry name" value="ZINC_FINGER_C2H2_1"/>
    <property type="match status" value="2"/>
</dbReference>
<evidence type="ECO:0000313" key="10">
    <source>
        <dbReference type="Proteomes" id="UP000694867"/>
    </source>
</evidence>
<evidence type="ECO:0000313" key="11">
    <source>
        <dbReference type="RefSeq" id="XP_028969022.1"/>
    </source>
</evidence>
<accession>A0AAJ7SJF9</accession>
<dbReference type="AlphaFoldDB" id="A0AAJ7SJF9"/>
<evidence type="ECO:0000256" key="8">
    <source>
        <dbReference type="SAM" id="MobiDB-lite"/>
    </source>
</evidence>
<feature type="domain" description="C2H2-type" evidence="9">
    <location>
        <begin position="586"/>
        <end position="616"/>
    </location>
</feature>
<dbReference type="InterPro" id="IPR050888">
    <property type="entry name" value="ZnF_C2H2-type_TF"/>
</dbReference>
<keyword evidence="4 7" id="KW-0863">Zinc-finger</keyword>
<evidence type="ECO:0000256" key="5">
    <source>
        <dbReference type="ARBA" id="ARBA00022833"/>
    </source>
</evidence>